<dbReference type="SUPFAM" id="SSF47459">
    <property type="entry name" value="HLH, helix-loop-helix DNA-binding domain"/>
    <property type="match status" value="1"/>
</dbReference>
<feature type="compositionally biased region" description="Polar residues" evidence="1">
    <location>
        <begin position="8"/>
        <end position="17"/>
    </location>
</feature>
<organism evidence="3 4">
    <name type="scientific">Aspergillus pseudodeflectus</name>
    <dbReference type="NCBI Taxonomy" id="176178"/>
    <lineage>
        <taxon>Eukaryota</taxon>
        <taxon>Fungi</taxon>
        <taxon>Dikarya</taxon>
        <taxon>Ascomycota</taxon>
        <taxon>Pezizomycotina</taxon>
        <taxon>Eurotiomycetes</taxon>
        <taxon>Eurotiomycetidae</taxon>
        <taxon>Eurotiales</taxon>
        <taxon>Aspergillaceae</taxon>
        <taxon>Aspergillus</taxon>
        <taxon>Aspergillus subgen. Nidulantes</taxon>
    </lineage>
</organism>
<dbReference type="EMBL" id="JBFXLR010000025">
    <property type="protein sequence ID" value="KAL2848787.1"/>
    <property type="molecule type" value="Genomic_DNA"/>
</dbReference>
<dbReference type="RefSeq" id="XP_070898471.1">
    <property type="nucleotide sequence ID" value="XM_071043103.1"/>
</dbReference>
<dbReference type="GeneID" id="98158267"/>
<evidence type="ECO:0000256" key="1">
    <source>
        <dbReference type="SAM" id="MobiDB-lite"/>
    </source>
</evidence>
<dbReference type="InterPro" id="IPR036638">
    <property type="entry name" value="HLH_DNA-bd_sf"/>
</dbReference>
<feature type="domain" description="BHLH" evidence="2">
    <location>
        <begin position="49"/>
        <end position="104"/>
    </location>
</feature>
<comment type="caution">
    <text evidence="3">The sequence shown here is derived from an EMBL/GenBank/DDBJ whole genome shotgun (WGS) entry which is preliminary data.</text>
</comment>
<reference evidence="3 4" key="1">
    <citation type="submission" date="2024-07" db="EMBL/GenBank/DDBJ databases">
        <title>Section-level genome sequencing and comparative genomics of Aspergillus sections Usti and Cavernicolus.</title>
        <authorList>
            <consortium name="Lawrence Berkeley National Laboratory"/>
            <person name="Nybo J.L."/>
            <person name="Vesth T.C."/>
            <person name="Theobald S."/>
            <person name="Frisvad J.C."/>
            <person name="Larsen T.O."/>
            <person name="Kjaerboelling I."/>
            <person name="Rothschild-Mancinelli K."/>
            <person name="Lyhne E.K."/>
            <person name="Kogle M.E."/>
            <person name="Barry K."/>
            <person name="Clum A."/>
            <person name="Na H."/>
            <person name="Ledsgaard L."/>
            <person name="Lin J."/>
            <person name="Lipzen A."/>
            <person name="Kuo A."/>
            <person name="Riley R."/>
            <person name="Mondo S."/>
            <person name="LaButti K."/>
            <person name="Haridas S."/>
            <person name="Pangalinan J."/>
            <person name="Salamov A.A."/>
            <person name="Simmons B.A."/>
            <person name="Magnuson J.K."/>
            <person name="Chen J."/>
            <person name="Drula E."/>
            <person name="Henrissat B."/>
            <person name="Wiebenga A."/>
            <person name="Lubbers R.J."/>
            <person name="Gomes A.C."/>
            <person name="Macurrencykelacurrency M.R."/>
            <person name="Stajich J."/>
            <person name="Grigoriev I.V."/>
            <person name="Mortensen U.H."/>
            <person name="De vries R.P."/>
            <person name="Baker S.E."/>
            <person name="Andersen M.R."/>
        </authorList>
    </citation>
    <scope>NUCLEOTIDE SEQUENCE [LARGE SCALE GENOMIC DNA]</scope>
    <source>
        <strain evidence="3 4">CBS 756.74</strain>
    </source>
</reference>
<dbReference type="Proteomes" id="UP001610444">
    <property type="component" value="Unassembled WGS sequence"/>
</dbReference>
<accession>A0ABR4KBV8</accession>
<feature type="region of interest" description="Disordered" evidence="1">
    <location>
        <begin position="1"/>
        <end position="24"/>
    </location>
</feature>
<evidence type="ECO:0000259" key="2">
    <source>
        <dbReference type="PROSITE" id="PS50888"/>
    </source>
</evidence>
<dbReference type="Gene3D" id="4.10.280.10">
    <property type="entry name" value="Helix-loop-helix DNA-binding domain"/>
    <property type="match status" value="1"/>
</dbReference>
<feature type="region of interest" description="Disordered" evidence="1">
    <location>
        <begin position="40"/>
        <end position="61"/>
    </location>
</feature>
<feature type="region of interest" description="Disordered" evidence="1">
    <location>
        <begin position="109"/>
        <end position="130"/>
    </location>
</feature>
<gene>
    <name evidence="3" type="ORF">BJX68DRAFT_255806</name>
</gene>
<keyword evidence="4" id="KW-1185">Reference proteome</keyword>
<dbReference type="Pfam" id="PF00010">
    <property type="entry name" value="HLH"/>
    <property type="match status" value="1"/>
</dbReference>
<name>A0ABR4KBV8_9EURO</name>
<feature type="compositionally biased region" description="Basic and acidic residues" evidence="1">
    <location>
        <begin position="45"/>
        <end position="61"/>
    </location>
</feature>
<dbReference type="InterPro" id="IPR011598">
    <property type="entry name" value="bHLH_dom"/>
</dbReference>
<evidence type="ECO:0000313" key="3">
    <source>
        <dbReference type="EMBL" id="KAL2848787.1"/>
    </source>
</evidence>
<protein>
    <recommendedName>
        <fullName evidence="2">BHLH domain-containing protein</fullName>
    </recommendedName>
</protein>
<dbReference type="PROSITE" id="PS50888">
    <property type="entry name" value="BHLH"/>
    <property type="match status" value="1"/>
</dbReference>
<proteinExistence type="predicted"/>
<sequence length="130" mass="14596">MSHVLHNLQPTPTSSAHRTPYPRIHKRKFVEIRPKGAVVSVARENSTESRRRQHADAQKCQRDRMKAALDQIARIMEMGGVDEKGLSGTKAMLLETAVEYIRYLQEQVEELRESSSSSSSGHATPRVESG</sequence>
<evidence type="ECO:0000313" key="4">
    <source>
        <dbReference type="Proteomes" id="UP001610444"/>
    </source>
</evidence>